<evidence type="ECO:0000313" key="1">
    <source>
        <dbReference type="EMBL" id="KAA3523753.1"/>
    </source>
</evidence>
<dbReference type="EMBL" id="QUSG01000015">
    <property type="protein sequence ID" value="KAA3523753.1"/>
    <property type="molecule type" value="Genomic_DNA"/>
</dbReference>
<dbReference type="AlphaFoldDB" id="A0A368NVP7"/>
<dbReference type="Proteomes" id="UP000436911">
    <property type="component" value="Unassembled WGS sequence"/>
</dbReference>
<dbReference type="OrthoDB" id="8089987at2"/>
<comment type="caution">
    <text evidence="1">The sequence shown here is derived from an EMBL/GenBank/DDBJ whole genome shotgun (WGS) entry which is preliminary data.</text>
</comment>
<evidence type="ECO:0000313" key="2">
    <source>
        <dbReference type="EMBL" id="KAA3524124.1"/>
    </source>
</evidence>
<dbReference type="RefSeq" id="WP_060718340.1">
    <property type="nucleotide sequence ID" value="NZ_CP055265.1"/>
</dbReference>
<reference evidence="1 3" key="1">
    <citation type="submission" date="2018-08" db="EMBL/GenBank/DDBJ databases">
        <title>Genome sequencing of Agrobacterium vitis strain ICMP 10754.</title>
        <authorList>
            <person name="Visnovsky S.B."/>
            <person name="Pitman A.R."/>
        </authorList>
    </citation>
    <scope>NUCLEOTIDE SEQUENCE [LARGE SCALE GENOMIC DNA]</scope>
    <source>
        <strain evidence="1 3">ICMP 10754</strain>
    </source>
</reference>
<sequence>MEFDLGAGATAADLARLEMTYHPDSGAKELSAYFSVSGQDKHLRVFFPHVDIFRVIDEMHRTLEEQGMEIVGHLSNHFAYKVQGSPFWAAQREVFEVVLPESTHCLFVTGGDCVDVITREEPRFCWVNSNTE</sequence>
<dbReference type="GeneID" id="60683322"/>
<gene>
    <name evidence="2" type="ORF">DXT89_19260</name>
    <name evidence="1" type="ORF">DXT89_20145</name>
</gene>
<dbReference type="EMBL" id="QUSG01000014">
    <property type="protein sequence ID" value="KAA3524124.1"/>
    <property type="molecule type" value="Genomic_DNA"/>
</dbReference>
<protein>
    <submittedName>
        <fullName evidence="1">Uncharacterized protein</fullName>
    </submittedName>
</protein>
<evidence type="ECO:0000313" key="3">
    <source>
        <dbReference type="Proteomes" id="UP000436911"/>
    </source>
</evidence>
<proteinExistence type="predicted"/>
<accession>A0A368NVP7</accession>
<name>A0A368NVP7_AGRVI</name>
<organism evidence="1 3">
    <name type="scientific">Agrobacterium vitis</name>
    <name type="common">Rhizobium vitis</name>
    <dbReference type="NCBI Taxonomy" id="373"/>
    <lineage>
        <taxon>Bacteria</taxon>
        <taxon>Pseudomonadati</taxon>
        <taxon>Pseudomonadota</taxon>
        <taxon>Alphaproteobacteria</taxon>
        <taxon>Hyphomicrobiales</taxon>
        <taxon>Rhizobiaceae</taxon>
        <taxon>Rhizobium/Agrobacterium group</taxon>
        <taxon>Agrobacterium</taxon>
    </lineage>
</organism>